<feature type="repeat" description="WD" evidence="8">
    <location>
        <begin position="228"/>
        <end position="269"/>
    </location>
</feature>
<evidence type="ECO:0000313" key="10">
    <source>
        <dbReference type="Proteomes" id="UP000015104"/>
    </source>
</evidence>
<dbReference type="PROSITE" id="PS50082">
    <property type="entry name" value="WD_REPEATS_2"/>
    <property type="match status" value="5"/>
</dbReference>
<dbReference type="CDD" id="cd00200">
    <property type="entry name" value="WD40"/>
    <property type="match status" value="1"/>
</dbReference>
<dbReference type="Proteomes" id="UP000015104">
    <property type="component" value="Unassembled WGS sequence"/>
</dbReference>
<dbReference type="FunFam" id="2.130.10.10:FF:000097">
    <property type="entry name" value="WD repeat domain 1"/>
    <property type="match status" value="1"/>
</dbReference>
<dbReference type="GO" id="GO:0030042">
    <property type="term" value="P:actin filament depolymerization"/>
    <property type="evidence" value="ECO:0007669"/>
    <property type="project" value="TreeGrafter"/>
</dbReference>
<dbReference type="GO" id="GO:0030864">
    <property type="term" value="C:cortical actin cytoskeleton"/>
    <property type="evidence" value="ECO:0007669"/>
    <property type="project" value="TreeGrafter"/>
</dbReference>
<evidence type="ECO:0000256" key="4">
    <source>
        <dbReference type="ARBA" id="ARBA00022737"/>
    </source>
</evidence>
<evidence type="ECO:0000256" key="7">
    <source>
        <dbReference type="ARBA" id="ARBA00067845"/>
    </source>
</evidence>
<organism evidence="9 10">
    <name type="scientific">Tetranychus urticae</name>
    <name type="common">Two-spotted spider mite</name>
    <dbReference type="NCBI Taxonomy" id="32264"/>
    <lineage>
        <taxon>Eukaryota</taxon>
        <taxon>Metazoa</taxon>
        <taxon>Ecdysozoa</taxon>
        <taxon>Arthropoda</taxon>
        <taxon>Chelicerata</taxon>
        <taxon>Arachnida</taxon>
        <taxon>Acari</taxon>
        <taxon>Acariformes</taxon>
        <taxon>Trombidiformes</taxon>
        <taxon>Prostigmata</taxon>
        <taxon>Eleutherengona</taxon>
        <taxon>Raphignathae</taxon>
        <taxon>Tetranychoidea</taxon>
        <taxon>Tetranychidae</taxon>
        <taxon>Tetranychus</taxon>
    </lineage>
</organism>
<keyword evidence="2" id="KW-0963">Cytoplasm</keyword>
<dbReference type="Pfam" id="PF00400">
    <property type="entry name" value="WD40"/>
    <property type="match status" value="8"/>
</dbReference>
<dbReference type="PANTHER" id="PTHR19856">
    <property type="entry name" value="WD-REPEATCONTAINING PROTEIN WDR1"/>
    <property type="match status" value="1"/>
</dbReference>
<dbReference type="SMART" id="SM00320">
    <property type="entry name" value="WD40"/>
    <property type="match status" value="11"/>
</dbReference>
<dbReference type="EMBL" id="CAEY01000038">
    <property type="status" value="NOT_ANNOTATED_CDS"/>
    <property type="molecule type" value="Genomic_DNA"/>
</dbReference>
<feature type="repeat" description="WD" evidence="8">
    <location>
        <begin position="184"/>
        <end position="216"/>
    </location>
</feature>
<dbReference type="GO" id="GO:0030834">
    <property type="term" value="P:regulation of actin filament depolymerization"/>
    <property type="evidence" value="ECO:0007669"/>
    <property type="project" value="UniProtKB-ARBA"/>
</dbReference>
<accession>T1KFR0</accession>
<name>T1KFR0_TETUR</name>
<sequence>MIHNQSIFASLPRTSRGLPLVLGGDPKGKHFLYPNGNFIIIRDIEHPEIAEIYTEHSAQTTVAKYSPSGFYIASADQSGKVRIWDTTQKEHILKAEYQPFAGIVKDLAWSPDSQRIVAVGEGREKFGHVFMMETGTSVGEISGHSKVINSCDFKPSRPFRIVTGGEDNLIGIFEGPPFKFKQQLENHTKYVQSVRYSPDGETFASGGFDGRIYLFKSKDYTLIGELGSPAHSGGCYGVAWSPDGSKLLSVSGDRTAKMWDIGNMTCIHTYNMGDDLLDQQVSCLWQGKNILTVSLSGFINYLDESDPSKPIRVIKGHNKSITSLAVNYKSEPPSIYTGSHDGFINHWNSVNGENDRVKGKGHANQIQDMKYRESTGEIITIGLDDTVRAIDVNDQSFKEDVHIKLPCQPKSISFLAKNQDKAVIAAYSSITVVNLKQNKVEQNFPVSFEPTSVSVHPSENHLAVGGQKDHKVHVYTYTEGCDSITPKIELDHRDCIADVVYSPDGQYLAVADANRKVVLYKTPNYELAHNVEWGFHTARVNCLAWSPDSIHLASGSLDTGLIVWDVSKPHNHIALKKAHPQSQITRIIWLDANRIITTGQDSNVKIWTVEFK</sequence>
<feature type="repeat" description="WD" evidence="8">
    <location>
        <begin position="53"/>
        <end position="94"/>
    </location>
</feature>
<comment type="subcellular location">
    <subcellularLocation>
        <location evidence="1">Cytoplasm</location>
    </subcellularLocation>
</comment>
<dbReference type="InterPro" id="IPR036322">
    <property type="entry name" value="WD40_repeat_dom_sf"/>
</dbReference>
<evidence type="ECO:0000256" key="6">
    <source>
        <dbReference type="ARBA" id="ARBA00038366"/>
    </source>
</evidence>
<dbReference type="GO" id="GO:0030833">
    <property type="term" value="P:regulation of actin filament polymerization"/>
    <property type="evidence" value="ECO:0007669"/>
    <property type="project" value="UniProtKB-ARBA"/>
</dbReference>
<dbReference type="GO" id="GO:0045214">
    <property type="term" value="P:sarcomere organization"/>
    <property type="evidence" value="ECO:0007669"/>
    <property type="project" value="TreeGrafter"/>
</dbReference>
<dbReference type="KEGG" id="tut:107363389"/>
<evidence type="ECO:0000313" key="9">
    <source>
        <dbReference type="EnsemblMetazoa" id="tetur10g04030.1"/>
    </source>
</evidence>
<dbReference type="eggNOG" id="KOG0318">
    <property type="taxonomic scope" value="Eukaryota"/>
</dbReference>
<dbReference type="PROSITE" id="PS50294">
    <property type="entry name" value="WD_REPEATS_REGION"/>
    <property type="match status" value="4"/>
</dbReference>
<comment type="similarity">
    <text evidence="6">Belongs to the WD repeat AIP1 family.</text>
</comment>
<dbReference type="InterPro" id="IPR001680">
    <property type="entry name" value="WD40_rpt"/>
</dbReference>
<dbReference type="OMA" id="FYQGPPF"/>
<dbReference type="InterPro" id="IPR020472">
    <property type="entry name" value="WD40_PAC1"/>
</dbReference>
<reference evidence="10" key="1">
    <citation type="submission" date="2011-08" db="EMBL/GenBank/DDBJ databases">
        <authorList>
            <person name="Rombauts S."/>
        </authorList>
    </citation>
    <scope>NUCLEOTIDE SEQUENCE</scope>
    <source>
        <strain evidence="10">London</strain>
    </source>
</reference>
<dbReference type="PROSITE" id="PS00678">
    <property type="entry name" value="WD_REPEATS_1"/>
    <property type="match status" value="2"/>
</dbReference>
<keyword evidence="10" id="KW-1185">Reference proteome</keyword>
<evidence type="ECO:0000256" key="8">
    <source>
        <dbReference type="PROSITE-ProRule" id="PRU00221"/>
    </source>
</evidence>
<feature type="repeat" description="WD" evidence="8">
    <location>
        <begin position="314"/>
        <end position="357"/>
    </location>
</feature>
<keyword evidence="4" id="KW-0677">Repeat</keyword>
<dbReference type="InterPro" id="IPR019775">
    <property type="entry name" value="WD40_repeat_CS"/>
</dbReference>
<proteinExistence type="inferred from homology"/>
<dbReference type="OrthoDB" id="2306at2759"/>
<protein>
    <recommendedName>
        <fullName evidence="7">Actin-interacting protein 1</fullName>
    </recommendedName>
</protein>
<dbReference type="SUPFAM" id="SSF50998">
    <property type="entry name" value="Quinoprotein alcohol dehydrogenase-like"/>
    <property type="match status" value="1"/>
</dbReference>
<dbReference type="AlphaFoldDB" id="T1KFR0"/>
<dbReference type="FunFam" id="2.130.10.10:FF:000167">
    <property type="entry name" value="Actin-interacting protein 1"/>
    <property type="match status" value="1"/>
</dbReference>
<evidence type="ECO:0000256" key="2">
    <source>
        <dbReference type="ARBA" id="ARBA00022490"/>
    </source>
</evidence>
<evidence type="ECO:0000256" key="1">
    <source>
        <dbReference type="ARBA" id="ARBA00004496"/>
    </source>
</evidence>
<reference evidence="9" key="2">
    <citation type="submission" date="2015-06" db="UniProtKB">
        <authorList>
            <consortium name="EnsemblMetazoa"/>
        </authorList>
    </citation>
    <scope>IDENTIFICATION</scope>
</reference>
<dbReference type="HOGENOM" id="CLU_015246_3_0_1"/>
<keyword evidence="5" id="KW-0009">Actin-binding</keyword>
<evidence type="ECO:0000256" key="5">
    <source>
        <dbReference type="ARBA" id="ARBA00023203"/>
    </source>
</evidence>
<dbReference type="GO" id="GO:0051015">
    <property type="term" value="F:actin filament binding"/>
    <property type="evidence" value="ECO:0007669"/>
    <property type="project" value="TreeGrafter"/>
</dbReference>
<dbReference type="PANTHER" id="PTHR19856:SF0">
    <property type="entry name" value="WD REPEAT-CONTAINING PROTEIN 1"/>
    <property type="match status" value="1"/>
</dbReference>
<dbReference type="GO" id="GO:0040011">
    <property type="term" value="P:locomotion"/>
    <property type="evidence" value="ECO:0007669"/>
    <property type="project" value="TreeGrafter"/>
</dbReference>
<gene>
    <name evidence="9" type="primary">107363389</name>
</gene>
<evidence type="ECO:0000256" key="3">
    <source>
        <dbReference type="ARBA" id="ARBA00022574"/>
    </source>
</evidence>
<dbReference type="PRINTS" id="PR00320">
    <property type="entry name" value="GPROTEINBRPT"/>
</dbReference>
<keyword evidence="3 8" id="KW-0853">WD repeat</keyword>
<dbReference type="Gene3D" id="2.130.10.10">
    <property type="entry name" value="YVTN repeat-like/Quinoprotein amine dehydrogenase"/>
    <property type="match status" value="2"/>
</dbReference>
<dbReference type="SUPFAM" id="SSF50978">
    <property type="entry name" value="WD40 repeat-like"/>
    <property type="match status" value="1"/>
</dbReference>
<dbReference type="InterPro" id="IPR011047">
    <property type="entry name" value="Quinoprotein_ADH-like_sf"/>
</dbReference>
<dbReference type="STRING" id="32264.T1KFR0"/>
<dbReference type="InterPro" id="IPR015943">
    <property type="entry name" value="WD40/YVTN_repeat-like_dom_sf"/>
</dbReference>
<feature type="repeat" description="WD" evidence="8">
    <location>
        <begin position="536"/>
        <end position="567"/>
    </location>
</feature>
<dbReference type="EnsemblMetazoa" id="tetur10g04030.1">
    <property type="protein sequence ID" value="tetur10g04030.1"/>
    <property type="gene ID" value="tetur10g04030"/>
</dbReference>